<reference evidence="7" key="2">
    <citation type="submission" date="2015-01" db="EMBL/GenBank/DDBJ databases">
        <title>Evolutionary Origins and Diversification of the Mycorrhizal Mutualists.</title>
        <authorList>
            <consortium name="DOE Joint Genome Institute"/>
            <consortium name="Mycorrhizal Genomics Consortium"/>
            <person name="Kohler A."/>
            <person name="Kuo A."/>
            <person name="Nagy L.G."/>
            <person name="Floudas D."/>
            <person name="Copeland A."/>
            <person name="Barry K.W."/>
            <person name="Cichocki N."/>
            <person name="Veneault-Fourrey C."/>
            <person name="LaButti K."/>
            <person name="Lindquist E.A."/>
            <person name="Lipzen A."/>
            <person name="Lundell T."/>
            <person name="Morin E."/>
            <person name="Murat C."/>
            <person name="Riley R."/>
            <person name="Ohm R."/>
            <person name="Sun H."/>
            <person name="Tunlid A."/>
            <person name="Henrissat B."/>
            <person name="Grigoriev I.V."/>
            <person name="Hibbett D.S."/>
            <person name="Martin F."/>
        </authorList>
    </citation>
    <scope>NUCLEOTIDE SEQUENCE [LARGE SCALE GENOMIC DNA]</scope>
    <source>
        <strain evidence="7">F 1598</strain>
    </source>
</reference>
<dbReference type="AlphaFoldDB" id="A0A0C3ACB2"/>
<dbReference type="Proteomes" id="UP000054166">
    <property type="component" value="Unassembled WGS sequence"/>
</dbReference>
<evidence type="ECO:0000256" key="3">
    <source>
        <dbReference type="ARBA" id="ARBA00022691"/>
    </source>
</evidence>
<reference evidence="6 7" key="1">
    <citation type="submission" date="2014-04" db="EMBL/GenBank/DDBJ databases">
        <authorList>
            <consortium name="DOE Joint Genome Institute"/>
            <person name="Kuo A."/>
            <person name="Tarkka M."/>
            <person name="Buscot F."/>
            <person name="Kohler A."/>
            <person name="Nagy L.G."/>
            <person name="Floudas D."/>
            <person name="Copeland A."/>
            <person name="Barry K.W."/>
            <person name="Cichocki N."/>
            <person name="Veneault-Fourrey C."/>
            <person name="LaButti K."/>
            <person name="Lindquist E.A."/>
            <person name="Lipzen A."/>
            <person name="Lundell T."/>
            <person name="Morin E."/>
            <person name="Murat C."/>
            <person name="Sun H."/>
            <person name="Tunlid A."/>
            <person name="Henrissat B."/>
            <person name="Grigoriev I.V."/>
            <person name="Hibbett D.S."/>
            <person name="Martin F."/>
            <person name="Nordberg H.P."/>
            <person name="Cantor M.N."/>
            <person name="Hua S.X."/>
        </authorList>
    </citation>
    <scope>NUCLEOTIDE SEQUENCE [LARGE SCALE GENOMIC DNA]</scope>
    <source>
        <strain evidence="6 7">F 1598</strain>
    </source>
</reference>
<dbReference type="GO" id="GO:0019702">
    <property type="term" value="F:protein arginine N5-methyltransferase activity"/>
    <property type="evidence" value="ECO:0007669"/>
    <property type="project" value="TreeGrafter"/>
</dbReference>
<gene>
    <name evidence="6" type="ORF">PILCRDRAFT_830344</name>
</gene>
<dbReference type="GO" id="GO:0005737">
    <property type="term" value="C:cytoplasm"/>
    <property type="evidence" value="ECO:0007669"/>
    <property type="project" value="TreeGrafter"/>
</dbReference>
<evidence type="ECO:0000313" key="7">
    <source>
        <dbReference type="Proteomes" id="UP000054166"/>
    </source>
</evidence>
<evidence type="ECO:0000313" key="6">
    <source>
        <dbReference type="EMBL" id="KIM71418.1"/>
    </source>
</evidence>
<dbReference type="PROSITE" id="PS50088">
    <property type="entry name" value="ANK_REPEAT"/>
    <property type="match status" value="1"/>
</dbReference>
<dbReference type="SMART" id="SM00248">
    <property type="entry name" value="ANK"/>
    <property type="match status" value="1"/>
</dbReference>
<evidence type="ECO:0000259" key="5">
    <source>
        <dbReference type="PROSITE" id="PS51559"/>
    </source>
</evidence>
<dbReference type="InParanoid" id="A0A0C3ACB2"/>
<dbReference type="InterPro" id="IPR051038">
    <property type="entry name" value="RMT2/GAMT_Mtase"/>
</dbReference>
<dbReference type="PROSITE" id="PS50297">
    <property type="entry name" value="ANK_REP_REGION"/>
    <property type="match status" value="1"/>
</dbReference>
<dbReference type="InterPro" id="IPR036770">
    <property type="entry name" value="Ankyrin_rpt-contain_sf"/>
</dbReference>
<dbReference type="InterPro" id="IPR029063">
    <property type="entry name" value="SAM-dependent_MTases_sf"/>
</dbReference>
<name>A0A0C3ACB2_PILCF</name>
<dbReference type="Gene3D" id="1.25.40.20">
    <property type="entry name" value="Ankyrin repeat-containing domain"/>
    <property type="match status" value="1"/>
</dbReference>
<dbReference type="PROSITE" id="PS51559">
    <property type="entry name" value="SAM_RMT2"/>
    <property type="match status" value="1"/>
</dbReference>
<dbReference type="InterPro" id="IPR002110">
    <property type="entry name" value="Ankyrin_rpt"/>
</dbReference>
<feature type="repeat" description="ANK" evidence="4">
    <location>
        <begin position="55"/>
        <end position="89"/>
    </location>
</feature>
<dbReference type="Gene3D" id="3.40.50.150">
    <property type="entry name" value="Vaccinia Virus protein VP39"/>
    <property type="match status" value="1"/>
</dbReference>
<dbReference type="HOGENOM" id="CLU_033831_1_0_1"/>
<keyword evidence="3" id="KW-0949">S-adenosyl-L-methionine</keyword>
<dbReference type="Pfam" id="PF13637">
    <property type="entry name" value="Ank_4"/>
    <property type="match status" value="1"/>
</dbReference>
<dbReference type="GO" id="GO:0032259">
    <property type="term" value="P:methylation"/>
    <property type="evidence" value="ECO:0007669"/>
    <property type="project" value="UniProtKB-KW"/>
</dbReference>
<evidence type="ECO:0000256" key="1">
    <source>
        <dbReference type="ARBA" id="ARBA00022603"/>
    </source>
</evidence>
<dbReference type="SUPFAM" id="SSF48403">
    <property type="entry name" value="Ankyrin repeat"/>
    <property type="match status" value="1"/>
</dbReference>
<keyword evidence="1" id="KW-0489">Methyltransferase</keyword>
<dbReference type="PANTHER" id="PTHR32379:SF1">
    <property type="entry name" value="GUANIDINOACETATE N-METHYLTRANSFERASE"/>
    <property type="match status" value="1"/>
</dbReference>
<keyword evidence="4" id="KW-0040">ANK repeat</keyword>
<feature type="domain" description="RMT2" evidence="5">
    <location>
        <begin position="143"/>
        <end position="381"/>
    </location>
</feature>
<dbReference type="PANTHER" id="PTHR32379">
    <property type="entry name" value="GUANIDINOACETATE N-METHYLTRANSFERASE"/>
    <property type="match status" value="1"/>
</dbReference>
<dbReference type="InterPro" id="IPR026480">
    <property type="entry name" value="RMT2_dom"/>
</dbReference>
<dbReference type="STRING" id="765440.A0A0C3ACB2"/>
<dbReference type="EMBL" id="KN833324">
    <property type="protein sequence ID" value="KIM71418.1"/>
    <property type="molecule type" value="Genomic_DNA"/>
</dbReference>
<organism evidence="6 7">
    <name type="scientific">Piloderma croceum (strain F 1598)</name>
    <dbReference type="NCBI Taxonomy" id="765440"/>
    <lineage>
        <taxon>Eukaryota</taxon>
        <taxon>Fungi</taxon>
        <taxon>Dikarya</taxon>
        <taxon>Basidiomycota</taxon>
        <taxon>Agaricomycotina</taxon>
        <taxon>Agaricomycetes</taxon>
        <taxon>Agaricomycetidae</taxon>
        <taxon>Atheliales</taxon>
        <taxon>Atheliaceae</taxon>
        <taxon>Piloderma</taxon>
    </lineage>
</organism>
<proteinExistence type="predicted"/>
<evidence type="ECO:0000256" key="2">
    <source>
        <dbReference type="ARBA" id="ARBA00022679"/>
    </source>
</evidence>
<dbReference type="GO" id="GO:0005634">
    <property type="term" value="C:nucleus"/>
    <property type="evidence" value="ECO:0007669"/>
    <property type="project" value="TreeGrafter"/>
</dbReference>
<keyword evidence="2" id="KW-0808">Transferase</keyword>
<sequence>MDADAPASPNVDKELEILTSLGAKLINAVLEHEPLGNIKTLINAGAPLWYQDEAEGMSPLHAAAHANGENEELVKFLIDEGAVWNAVDNLHNTAGDIALSLNNELCYTAIRDAGIRAELLLTLLASRTSLEQSTSLVFKTSDSTSTGSTDAFLSSRLRFTVDSHGQHICLLKTENDEVGVMMGWERGIMQDTVSKLCTEHQNLSEGLKVLNIGFGLGIIDTLFQSLRTPPSMHVIIEPHPDVLQYMRNLGWYNKPGVKILEGKWQDFVDSEELLTVGGFDVIYTDTFSEDYPSLHQFFSHLPDLLAGAESRFSFFNGLGATNALFYDVYTRLLEFHLEDIGIEVEWSDVDLTQDDEDRWGNTRKYFAMPFYRLPVGRMRTT</sequence>
<evidence type="ECO:0000256" key="4">
    <source>
        <dbReference type="PROSITE-ProRule" id="PRU00023"/>
    </source>
</evidence>
<dbReference type="SUPFAM" id="SSF53335">
    <property type="entry name" value="S-adenosyl-L-methionine-dependent methyltransferases"/>
    <property type="match status" value="1"/>
</dbReference>
<accession>A0A0C3ACB2</accession>
<protein>
    <recommendedName>
        <fullName evidence="5">RMT2 domain-containing protein</fullName>
    </recommendedName>
</protein>
<keyword evidence="7" id="KW-1185">Reference proteome</keyword>
<dbReference type="FunCoup" id="A0A0C3ACB2">
    <property type="interactions" value="338"/>
</dbReference>
<dbReference type="OrthoDB" id="19014at2759"/>